<dbReference type="InterPro" id="IPR039424">
    <property type="entry name" value="SBP_5"/>
</dbReference>
<comment type="subcellular location">
    <subcellularLocation>
        <location evidence="1">Cell envelope</location>
    </subcellularLocation>
</comment>
<comment type="similarity">
    <text evidence="2">Belongs to the bacterial solute-binding protein 5 family.</text>
</comment>
<evidence type="ECO:0000256" key="3">
    <source>
        <dbReference type="ARBA" id="ARBA00022448"/>
    </source>
</evidence>
<dbReference type="PANTHER" id="PTHR30290:SF10">
    <property type="entry name" value="PERIPLASMIC OLIGOPEPTIDE-BINDING PROTEIN-RELATED"/>
    <property type="match status" value="1"/>
</dbReference>
<keyword evidence="3" id="KW-0813">Transport</keyword>
<evidence type="ECO:0000256" key="5">
    <source>
        <dbReference type="SAM" id="Phobius"/>
    </source>
</evidence>
<keyword evidence="4" id="KW-0732">Signal</keyword>
<evidence type="ECO:0000259" key="6">
    <source>
        <dbReference type="Pfam" id="PF00496"/>
    </source>
</evidence>
<reference evidence="7" key="1">
    <citation type="journal article" date="2021" name="PeerJ">
        <title>Extensive microbial diversity within the chicken gut microbiome revealed by metagenomics and culture.</title>
        <authorList>
            <person name="Gilroy R."/>
            <person name="Ravi A."/>
            <person name="Getino M."/>
            <person name="Pursley I."/>
            <person name="Horton D.L."/>
            <person name="Alikhan N.F."/>
            <person name="Baker D."/>
            <person name="Gharbi K."/>
            <person name="Hall N."/>
            <person name="Watson M."/>
            <person name="Adriaenssens E.M."/>
            <person name="Foster-Nyarko E."/>
            <person name="Jarju S."/>
            <person name="Secka A."/>
            <person name="Antonio M."/>
            <person name="Oren A."/>
            <person name="Chaudhuri R.R."/>
            <person name="La Ragione R."/>
            <person name="Hildebrand F."/>
            <person name="Pallen M.J."/>
        </authorList>
    </citation>
    <scope>NUCLEOTIDE SEQUENCE</scope>
    <source>
        <strain evidence="7">CHK139-4039</strain>
    </source>
</reference>
<evidence type="ECO:0000256" key="4">
    <source>
        <dbReference type="ARBA" id="ARBA00022729"/>
    </source>
</evidence>
<keyword evidence="5" id="KW-0472">Membrane</keyword>
<dbReference type="Pfam" id="PF00496">
    <property type="entry name" value="SBP_bac_5"/>
    <property type="match status" value="1"/>
</dbReference>
<dbReference type="InterPro" id="IPR000914">
    <property type="entry name" value="SBP_5_dom"/>
</dbReference>
<name>A0A9D2UNV1_BREEP</name>
<organism evidence="7 8">
    <name type="scientific">Brevibacterium epidermidis</name>
    <dbReference type="NCBI Taxonomy" id="1698"/>
    <lineage>
        <taxon>Bacteria</taxon>
        <taxon>Bacillati</taxon>
        <taxon>Actinomycetota</taxon>
        <taxon>Actinomycetes</taxon>
        <taxon>Micrococcales</taxon>
        <taxon>Brevibacteriaceae</taxon>
        <taxon>Brevibacterium</taxon>
    </lineage>
</organism>
<proteinExistence type="inferred from homology"/>
<dbReference type="AlphaFoldDB" id="A0A9D2UNV1"/>
<accession>A0A9D2UNV1</accession>
<evidence type="ECO:0000256" key="2">
    <source>
        <dbReference type="ARBA" id="ARBA00005695"/>
    </source>
</evidence>
<reference evidence="7" key="2">
    <citation type="submission" date="2021-09" db="EMBL/GenBank/DDBJ databases">
        <authorList>
            <person name="Gilroy R."/>
        </authorList>
    </citation>
    <scope>NUCLEOTIDE SEQUENCE</scope>
    <source>
        <strain evidence="7">CHK139-4039</strain>
    </source>
</reference>
<feature type="non-terminal residue" evidence="7">
    <location>
        <position position="1"/>
    </location>
</feature>
<feature type="domain" description="Solute-binding protein family 5" evidence="6">
    <location>
        <begin position="3"/>
        <end position="203"/>
    </location>
</feature>
<keyword evidence="5" id="KW-1133">Transmembrane helix</keyword>
<evidence type="ECO:0000313" key="7">
    <source>
        <dbReference type="EMBL" id="HJE78467.1"/>
    </source>
</evidence>
<dbReference type="SUPFAM" id="SSF53850">
    <property type="entry name" value="Periplasmic binding protein-like II"/>
    <property type="match status" value="1"/>
</dbReference>
<feature type="transmembrane region" description="Helical" evidence="5">
    <location>
        <begin position="318"/>
        <end position="339"/>
    </location>
</feature>
<dbReference type="GO" id="GO:1904680">
    <property type="term" value="F:peptide transmembrane transporter activity"/>
    <property type="evidence" value="ECO:0007669"/>
    <property type="project" value="TreeGrafter"/>
</dbReference>
<keyword evidence="5" id="KW-0812">Transmembrane</keyword>
<dbReference type="GO" id="GO:0030313">
    <property type="term" value="C:cell envelope"/>
    <property type="evidence" value="ECO:0007669"/>
    <property type="project" value="UniProtKB-SubCell"/>
</dbReference>
<dbReference type="PANTHER" id="PTHR30290">
    <property type="entry name" value="PERIPLASMIC BINDING COMPONENT OF ABC TRANSPORTER"/>
    <property type="match status" value="1"/>
</dbReference>
<protein>
    <submittedName>
        <fullName evidence="7">ABC transporter substrate-binding protein</fullName>
    </submittedName>
</protein>
<dbReference type="Gene3D" id="3.10.105.10">
    <property type="entry name" value="Dipeptide-binding Protein, Domain 3"/>
    <property type="match status" value="1"/>
</dbReference>
<gene>
    <name evidence="7" type="ORF">K8V74_11075</name>
</gene>
<comment type="caution">
    <text evidence="7">The sequence shown here is derived from an EMBL/GenBank/DDBJ whole genome shotgun (WGS) entry which is preliminary data.</text>
</comment>
<dbReference type="GO" id="GO:0015833">
    <property type="term" value="P:peptide transport"/>
    <property type="evidence" value="ECO:0007669"/>
    <property type="project" value="TreeGrafter"/>
</dbReference>
<dbReference type="EMBL" id="DYXR01000345">
    <property type="protein sequence ID" value="HJE78467.1"/>
    <property type="molecule type" value="Genomic_DNA"/>
</dbReference>
<evidence type="ECO:0000313" key="8">
    <source>
        <dbReference type="Proteomes" id="UP000743760"/>
    </source>
</evidence>
<evidence type="ECO:0000256" key="1">
    <source>
        <dbReference type="ARBA" id="ARBA00004196"/>
    </source>
</evidence>
<dbReference type="Gene3D" id="3.40.190.10">
    <property type="entry name" value="Periplasmic binding protein-like II"/>
    <property type="match status" value="1"/>
</dbReference>
<sequence>ITGLSPDQFTALENADNVELNDGNGRRFNGISINSGIADSKNKEFGTGHEALKDKKVRQAIRAGIDSETLRKQVMQDYAQPATSFIPAVYPDWALKSDNPVISGFDAKKAKKLLDDAGWKEGSDGIREKDGEKLELRFLTDADIPTEQSTAKFLKPWMKDIGIDLKNESTDADTESERTTKGDYDMYFSGWSINPDPDYQLSINTCGQRPDAEGNGGTSQDGWCNKEFDKLYKAQHVELDQAKRQDLVQKALAIHYEETPSVTLWYPNQLEAYRSDRFENFTKQPTDGGAIANQVGDWGYSSVEPVSEEEATGGGMGAGGWIGIGAAVIVVLGGGGWLLSRRKKSDDRE</sequence>
<dbReference type="Proteomes" id="UP000743760">
    <property type="component" value="Unassembled WGS sequence"/>
</dbReference>